<protein>
    <submittedName>
        <fullName evidence="9">Carbohydrate ABC transporter permease</fullName>
    </submittedName>
</protein>
<dbReference type="Pfam" id="PF00528">
    <property type="entry name" value="BPD_transp_1"/>
    <property type="match status" value="1"/>
</dbReference>
<gene>
    <name evidence="9" type="ORF">ACFQWG_01985</name>
</gene>
<comment type="caution">
    <text evidence="9">The sequence shown here is derived from an EMBL/GenBank/DDBJ whole genome shotgun (WGS) entry which is preliminary data.</text>
</comment>
<keyword evidence="4 7" id="KW-0812">Transmembrane</keyword>
<evidence type="ECO:0000256" key="3">
    <source>
        <dbReference type="ARBA" id="ARBA00022475"/>
    </source>
</evidence>
<dbReference type="PANTHER" id="PTHR32243">
    <property type="entry name" value="MALTOSE TRANSPORT SYSTEM PERMEASE-RELATED"/>
    <property type="match status" value="1"/>
</dbReference>
<feature type="domain" description="ABC transmembrane type-1" evidence="8">
    <location>
        <begin position="69"/>
        <end position="260"/>
    </location>
</feature>
<dbReference type="InterPro" id="IPR035906">
    <property type="entry name" value="MetI-like_sf"/>
</dbReference>
<evidence type="ECO:0000256" key="2">
    <source>
        <dbReference type="ARBA" id="ARBA00022448"/>
    </source>
</evidence>
<evidence type="ECO:0000313" key="9">
    <source>
        <dbReference type="EMBL" id="MFC7579997.1"/>
    </source>
</evidence>
<feature type="transmembrane region" description="Helical" evidence="7">
    <location>
        <begin position="107"/>
        <end position="125"/>
    </location>
</feature>
<sequence length="275" mass="30357">MKDTGKSRALWVVFLAVVAICQLLPFYFALTTSFKRQNDLSSVFLFPFSELTWDNFSKAITDGSILLAIRNSLIVTVVSTVIVMMVAAMASYPLARRATRVNKVVEFLILAVMMVPPLSILVPLYTQLSKMGLLNTWYGLSIVMICIQLPQAIFLYTNFLRAIPISMEEAATVDGASRWQTFTRVVLPMMQPVTISVVILCATNVWNEFALSSYIMNRAETRTIAPAIASFFGTQGSDVNAAVAGSLMSLLPILVAYLFLQKYFMKGMLAGADKG</sequence>
<comment type="subcellular location">
    <subcellularLocation>
        <location evidence="1 7">Cell membrane</location>
        <topology evidence="1 7">Multi-pass membrane protein</topology>
    </subcellularLocation>
</comment>
<dbReference type="PROSITE" id="PS50928">
    <property type="entry name" value="ABC_TM1"/>
    <property type="match status" value="1"/>
</dbReference>
<dbReference type="PANTHER" id="PTHR32243:SF24">
    <property type="entry name" value="DIACETYLCHITOBIOSE UPTAKE SYSTEM PERMEASE PROTEIN NGCG"/>
    <property type="match status" value="1"/>
</dbReference>
<dbReference type="Gene3D" id="1.10.3720.10">
    <property type="entry name" value="MetI-like"/>
    <property type="match status" value="1"/>
</dbReference>
<dbReference type="CDD" id="cd06261">
    <property type="entry name" value="TM_PBP2"/>
    <property type="match status" value="1"/>
</dbReference>
<evidence type="ECO:0000256" key="5">
    <source>
        <dbReference type="ARBA" id="ARBA00022989"/>
    </source>
</evidence>
<dbReference type="SUPFAM" id="SSF161098">
    <property type="entry name" value="MetI-like"/>
    <property type="match status" value="1"/>
</dbReference>
<keyword evidence="10" id="KW-1185">Reference proteome</keyword>
<evidence type="ECO:0000256" key="1">
    <source>
        <dbReference type="ARBA" id="ARBA00004651"/>
    </source>
</evidence>
<evidence type="ECO:0000256" key="6">
    <source>
        <dbReference type="ARBA" id="ARBA00023136"/>
    </source>
</evidence>
<keyword evidence="6 7" id="KW-0472">Membrane</keyword>
<reference evidence="10" key="1">
    <citation type="journal article" date="2019" name="Int. J. Syst. Evol. Microbiol.">
        <title>The Global Catalogue of Microorganisms (GCM) 10K type strain sequencing project: providing services to taxonomists for standard genome sequencing and annotation.</title>
        <authorList>
            <consortium name="The Broad Institute Genomics Platform"/>
            <consortium name="The Broad Institute Genome Sequencing Center for Infectious Disease"/>
            <person name="Wu L."/>
            <person name="Ma J."/>
        </authorList>
    </citation>
    <scope>NUCLEOTIDE SEQUENCE [LARGE SCALE GENOMIC DNA]</scope>
    <source>
        <strain evidence="10">CCUG 56698</strain>
    </source>
</reference>
<feature type="transmembrane region" description="Helical" evidence="7">
    <location>
        <begin position="185"/>
        <end position="206"/>
    </location>
</feature>
<keyword evidence="2 7" id="KW-0813">Transport</keyword>
<evidence type="ECO:0000259" key="8">
    <source>
        <dbReference type="PROSITE" id="PS50928"/>
    </source>
</evidence>
<dbReference type="Proteomes" id="UP001596527">
    <property type="component" value="Unassembled WGS sequence"/>
</dbReference>
<proteinExistence type="inferred from homology"/>
<dbReference type="EMBL" id="JBHTEF010000001">
    <property type="protein sequence ID" value="MFC7579997.1"/>
    <property type="molecule type" value="Genomic_DNA"/>
</dbReference>
<keyword evidence="3" id="KW-1003">Cell membrane</keyword>
<evidence type="ECO:0000256" key="4">
    <source>
        <dbReference type="ARBA" id="ARBA00022692"/>
    </source>
</evidence>
<feature type="transmembrane region" description="Helical" evidence="7">
    <location>
        <begin position="137"/>
        <end position="157"/>
    </location>
</feature>
<evidence type="ECO:0000256" key="7">
    <source>
        <dbReference type="RuleBase" id="RU363032"/>
    </source>
</evidence>
<feature type="transmembrane region" description="Helical" evidence="7">
    <location>
        <begin position="73"/>
        <end position="95"/>
    </location>
</feature>
<name>A0ABW2SIX4_9ACTO</name>
<accession>A0ABW2SIX4</accession>
<dbReference type="InterPro" id="IPR050901">
    <property type="entry name" value="BP-dep_ABC_trans_perm"/>
</dbReference>
<organism evidence="9 10">
    <name type="scientific">Schaalia naturae</name>
    <dbReference type="NCBI Taxonomy" id="635203"/>
    <lineage>
        <taxon>Bacteria</taxon>
        <taxon>Bacillati</taxon>
        <taxon>Actinomycetota</taxon>
        <taxon>Actinomycetes</taxon>
        <taxon>Actinomycetales</taxon>
        <taxon>Actinomycetaceae</taxon>
        <taxon>Schaalia</taxon>
    </lineage>
</organism>
<feature type="transmembrane region" description="Helical" evidence="7">
    <location>
        <begin position="9"/>
        <end position="30"/>
    </location>
</feature>
<dbReference type="InterPro" id="IPR000515">
    <property type="entry name" value="MetI-like"/>
</dbReference>
<dbReference type="RefSeq" id="WP_380971629.1">
    <property type="nucleotide sequence ID" value="NZ_JBHTEF010000001.1"/>
</dbReference>
<feature type="transmembrane region" description="Helical" evidence="7">
    <location>
        <begin position="241"/>
        <end position="260"/>
    </location>
</feature>
<comment type="similarity">
    <text evidence="7">Belongs to the binding-protein-dependent transport system permease family.</text>
</comment>
<keyword evidence="5 7" id="KW-1133">Transmembrane helix</keyword>
<evidence type="ECO:0000313" key="10">
    <source>
        <dbReference type="Proteomes" id="UP001596527"/>
    </source>
</evidence>